<evidence type="ECO:0000256" key="13">
    <source>
        <dbReference type="ARBA" id="ARBA00023237"/>
    </source>
</evidence>
<dbReference type="GO" id="GO:0009279">
    <property type="term" value="C:cell outer membrane"/>
    <property type="evidence" value="ECO:0007669"/>
    <property type="project" value="UniProtKB-SubCell"/>
</dbReference>
<evidence type="ECO:0000256" key="4">
    <source>
        <dbReference type="ARBA" id="ARBA00022452"/>
    </source>
</evidence>
<comment type="caution">
    <text evidence="19">The sequence shown here is derived from an EMBL/GenBank/DDBJ whole genome shotgun (WGS) entry which is preliminary data.</text>
</comment>
<dbReference type="PANTHER" id="PTHR30069">
    <property type="entry name" value="TONB-DEPENDENT OUTER MEMBRANE RECEPTOR"/>
    <property type="match status" value="1"/>
</dbReference>
<comment type="similarity">
    <text evidence="2 15 16">Belongs to the TonB-dependent receptor family.</text>
</comment>
<dbReference type="GO" id="GO:0038023">
    <property type="term" value="F:signaling receptor activity"/>
    <property type="evidence" value="ECO:0007669"/>
    <property type="project" value="InterPro"/>
</dbReference>
<evidence type="ECO:0000256" key="5">
    <source>
        <dbReference type="ARBA" id="ARBA00022496"/>
    </source>
</evidence>
<dbReference type="GO" id="GO:0044718">
    <property type="term" value="P:siderophore transmembrane transport"/>
    <property type="evidence" value="ECO:0007669"/>
    <property type="project" value="TreeGrafter"/>
</dbReference>
<dbReference type="AlphaFoldDB" id="A0A161S5A8"/>
<dbReference type="InterPro" id="IPR037066">
    <property type="entry name" value="Plug_dom_sf"/>
</dbReference>
<evidence type="ECO:0000256" key="10">
    <source>
        <dbReference type="ARBA" id="ARBA00023077"/>
    </source>
</evidence>
<dbReference type="Pfam" id="PF07715">
    <property type="entry name" value="Plug"/>
    <property type="match status" value="1"/>
</dbReference>
<gene>
    <name evidence="19" type="ORF">AV926_10905</name>
</gene>
<name>A0A161S5A8_9FLAO</name>
<dbReference type="FunFam" id="2.40.170.20:FF:000007">
    <property type="entry name" value="Ferric aerobactin receptor"/>
    <property type="match status" value="1"/>
</dbReference>
<evidence type="ECO:0000256" key="8">
    <source>
        <dbReference type="ARBA" id="ARBA00023004"/>
    </source>
</evidence>
<keyword evidence="4 15" id="KW-1134">Transmembrane beta strand</keyword>
<evidence type="ECO:0000256" key="16">
    <source>
        <dbReference type="RuleBase" id="RU003357"/>
    </source>
</evidence>
<sequence>MNAKSTFILSLLVCASSYGQELKTATDTTVAADTINNALEDIVIVANRKPTKISDIPGTVWVIQPQQIQQQYKNGVPLKEMLAILVPGLDVGSQGRSNYGQNMRGRSMLVMIDGVSLNSLRSISRQLDAIDPFNIAKIEVLSGASSIYGGNATGGIVNIITKQAQKYGWSGDTEVSGRTGFAGDKDRDLRVAQSLSYKNDKLSTRVSAAFQDNGATYDANRDQIMADIAQTDLQYNRTLDLMATATYDINDQHRVTGLIQYYNSSFQGDRSAYLGDNLGAFTNADPSQIGMRDGFYTDHKPGTERFMASLGYNGTNILGGQDLYVQVAHRSENLTFYPFPGTVNLPNEKRTYMSASQQDTDYTGIKAVLTKDLNFLKFTYGVDLDFERFEGKQNVFNHAKSLESGGLVNITDFTIPRYPTNNSFSVAGYAQAVYNITNQFQLSGGIRYQNINVKIDDIIGSVQSTQVHMGYGKSADVIPGGKSSYNMTTTNFGILYKPTTNQQVWATFSQGVSLADPSKYYGYGNYKLNPTTQNWDLLTSLNVKDQPLNGVKTNQFELGYRFKTDNGFKGQISGFISRSDKNLSVDRKNFQVILLDQNLRNMGIEAELSYTKNGFYIGANTLIISSEVKQNDDWKKQDITSASPSKIIGYSGYTYNNWSFRLQSTQSLKLTDDADNVIKAYNTADLMIGYKLPVGYLNLGVQNLFNTDYQSIWSKRSQTLYSVYNLPALFDYNGRGRTFTLTYSYSF</sequence>
<evidence type="ECO:0000256" key="15">
    <source>
        <dbReference type="PROSITE-ProRule" id="PRU01360"/>
    </source>
</evidence>
<evidence type="ECO:0000256" key="7">
    <source>
        <dbReference type="ARBA" id="ARBA00022729"/>
    </source>
</evidence>
<dbReference type="GO" id="GO:0015344">
    <property type="term" value="F:siderophore uptake transmembrane transporter activity"/>
    <property type="evidence" value="ECO:0007669"/>
    <property type="project" value="TreeGrafter"/>
</dbReference>
<dbReference type="Gene3D" id="2.170.130.10">
    <property type="entry name" value="TonB-dependent receptor, plug domain"/>
    <property type="match status" value="1"/>
</dbReference>
<evidence type="ECO:0000313" key="19">
    <source>
        <dbReference type="EMBL" id="KZE79954.1"/>
    </source>
</evidence>
<evidence type="ECO:0000313" key="20">
    <source>
        <dbReference type="Proteomes" id="UP000076630"/>
    </source>
</evidence>
<dbReference type="InterPro" id="IPR039426">
    <property type="entry name" value="TonB-dep_rcpt-like"/>
</dbReference>
<dbReference type="SUPFAM" id="SSF56935">
    <property type="entry name" value="Porins"/>
    <property type="match status" value="1"/>
</dbReference>
<organism evidence="19 20">
    <name type="scientific">Myroides marinus</name>
    <dbReference type="NCBI Taxonomy" id="703342"/>
    <lineage>
        <taxon>Bacteria</taxon>
        <taxon>Pseudomonadati</taxon>
        <taxon>Bacteroidota</taxon>
        <taxon>Flavobacteriia</taxon>
        <taxon>Flavobacteriales</taxon>
        <taxon>Flavobacteriaceae</taxon>
        <taxon>Myroides</taxon>
    </lineage>
</organism>
<dbReference type="InterPro" id="IPR000531">
    <property type="entry name" value="Beta-barrel_TonB"/>
</dbReference>
<feature type="domain" description="TonB-dependent receptor plug" evidence="18">
    <location>
        <begin position="53"/>
        <end position="156"/>
    </location>
</feature>
<proteinExistence type="inferred from homology"/>
<keyword evidence="11 15" id="KW-0472">Membrane</keyword>
<keyword evidence="20" id="KW-1185">Reference proteome</keyword>
<dbReference type="RefSeq" id="WP_038984819.1">
    <property type="nucleotide sequence ID" value="NZ_JWJO01000008.1"/>
</dbReference>
<keyword evidence="13 15" id="KW-0998">Cell outer membrane</keyword>
<dbReference type="PROSITE" id="PS52016">
    <property type="entry name" value="TONB_DEPENDENT_REC_3"/>
    <property type="match status" value="1"/>
</dbReference>
<evidence type="ECO:0000259" key="18">
    <source>
        <dbReference type="Pfam" id="PF07715"/>
    </source>
</evidence>
<evidence type="ECO:0000256" key="11">
    <source>
        <dbReference type="ARBA" id="ARBA00023136"/>
    </source>
</evidence>
<evidence type="ECO:0000256" key="1">
    <source>
        <dbReference type="ARBA" id="ARBA00004571"/>
    </source>
</evidence>
<dbReference type="PANTHER" id="PTHR30069:SF42">
    <property type="entry name" value="FERRIC AEROBACTIN RECEPTOR"/>
    <property type="match status" value="1"/>
</dbReference>
<dbReference type="Gene3D" id="2.40.170.20">
    <property type="entry name" value="TonB-dependent receptor, beta-barrel domain"/>
    <property type="match status" value="1"/>
</dbReference>
<dbReference type="InterPro" id="IPR036942">
    <property type="entry name" value="Beta-barrel_TonB_sf"/>
</dbReference>
<evidence type="ECO:0000256" key="12">
    <source>
        <dbReference type="ARBA" id="ARBA00023170"/>
    </source>
</evidence>
<dbReference type="Pfam" id="PF00593">
    <property type="entry name" value="TonB_dep_Rec_b-barrel"/>
    <property type="match status" value="1"/>
</dbReference>
<comment type="subcellular location">
    <subcellularLocation>
        <location evidence="1 15">Cell outer membrane</location>
        <topology evidence="1 15">Multi-pass membrane protein</topology>
    </subcellularLocation>
</comment>
<keyword evidence="10 16" id="KW-0798">TonB box</keyword>
<evidence type="ECO:0000259" key="17">
    <source>
        <dbReference type="Pfam" id="PF00593"/>
    </source>
</evidence>
<dbReference type="Proteomes" id="UP000076630">
    <property type="component" value="Unassembled WGS sequence"/>
</dbReference>
<keyword evidence="8" id="KW-0408">Iron</keyword>
<dbReference type="InterPro" id="IPR012910">
    <property type="entry name" value="Plug_dom"/>
</dbReference>
<dbReference type="FunFam" id="2.170.130.10:FF:000011">
    <property type="entry name" value="TonB-dependent siderophore receptor"/>
    <property type="match status" value="1"/>
</dbReference>
<protein>
    <recommendedName>
        <fullName evidence="14">Ferric aerobactin receptor</fullName>
    </recommendedName>
</protein>
<evidence type="ECO:0000256" key="2">
    <source>
        <dbReference type="ARBA" id="ARBA00009810"/>
    </source>
</evidence>
<dbReference type="OrthoDB" id="8670144at2"/>
<reference evidence="19 20" key="1">
    <citation type="submission" date="2016-01" db="EMBL/GenBank/DDBJ databases">
        <title>Whole genome sequencing of Myroides marinus L41.</title>
        <authorList>
            <person name="Hong K.W."/>
        </authorList>
    </citation>
    <scope>NUCLEOTIDE SEQUENCE [LARGE SCALE GENOMIC DNA]</scope>
    <source>
        <strain evidence="19 20">L41</strain>
    </source>
</reference>
<dbReference type="InterPro" id="IPR010105">
    <property type="entry name" value="TonB_sidphr_rcpt"/>
</dbReference>
<feature type="domain" description="TonB-dependent receptor-like beta-barrel" evidence="17">
    <location>
        <begin position="249"/>
        <end position="704"/>
    </location>
</feature>
<dbReference type="EMBL" id="LQNU01000058">
    <property type="protein sequence ID" value="KZE79954.1"/>
    <property type="molecule type" value="Genomic_DNA"/>
</dbReference>
<accession>A0A161S5A8</accession>
<evidence type="ECO:0000256" key="14">
    <source>
        <dbReference type="ARBA" id="ARBA00072094"/>
    </source>
</evidence>
<dbReference type="NCBIfam" id="TIGR01783">
    <property type="entry name" value="TonB-siderophor"/>
    <property type="match status" value="1"/>
</dbReference>
<dbReference type="CDD" id="cd01347">
    <property type="entry name" value="ligand_gated_channel"/>
    <property type="match status" value="1"/>
</dbReference>
<keyword evidence="12 19" id="KW-0675">Receptor</keyword>
<keyword evidence="9" id="KW-0406">Ion transport</keyword>
<evidence type="ECO:0000256" key="3">
    <source>
        <dbReference type="ARBA" id="ARBA00022448"/>
    </source>
</evidence>
<keyword evidence="3 15" id="KW-0813">Transport</keyword>
<evidence type="ECO:0000256" key="9">
    <source>
        <dbReference type="ARBA" id="ARBA00023065"/>
    </source>
</evidence>
<keyword evidence="5" id="KW-0410">Iron transport</keyword>
<keyword evidence="6 15" id="KW-0812">Transmembrane</keyword>
<evidence type="ECO:0000256" key="6">
    <source>
        <dbReference type="ARBA" id="ARBA00022692"/>
    </source>
</evidence>
<keyword evidence="7" id="KW-0732">Signal</keyword>